<dbReference type="InterPro" id="IPR003594">
    <property type="entry name" value="HATPase_dom"/>
</dbReference>
<keyword evidence="6" id="KW-0804">Transcription</keyword>
<gene>
    <name evidence="13" type="ORF">H6A31_07465</name>
</gene>
<evidence type="ECO:0000256" key="3">
    <source>
        <dbReference type="ARBA" id="ARBA00022553"/>
    </source>
</evidence>
<dbReference type="InterPro" id="IPR018060">
    <property type="entry name" value="HTH_AraC"/>
</dbReference>
<keyword evidence="4" id="KW-0805">Transcription regulation</keyword>
<feature type="domain" description="HTH araC/xylS-type" evidence="10">
    <location>
        <begin position="823"/>
        <end position="922"/>
    </location>
</feature>
<dbReference type="SUPFAM" id="SSF46689">
    <property type="entry name" value="Homeodomain-like"/>
    <property type="match status" value="1"/>
</dbReference>
<dbReference type="Proteomes" id="UP000703295">
    <property type="component" value="Unassembled WGS sequence"/>
</dbReference>
<accession>A0ABS2EVE1</accession>
<keyword evidence="5" id="KW-0238">DNA-binding</keyword>
<feature type="domain" description="Response regulatory" evidence="12">
    <location>
        <begin position="678"/>
        <end position="793"/>
    </location>
</feature>
<dbReference type="Gene3D" id="6.10.250.850">
    <property type="match status" value="1"/>
</dbReference>
<dbReference type="PRINTS" id="PR00344">
    <property type="entry name" value="BCTRLSENSOR"/>
</dbReference>
<dbReference type="CDD" id="cd06308">
    <property type="entry name" value="PBP1_sensor_kinase-like"/>
    <property type="match status" value="1"/>
</dbReference>
<dbReference type="Pfam" id="PF13407">
    <property type="entry name" value="Peripla_BP_4"/>
    <property type="match status" value="1"/>
</dbReference>
<dbReference type="Pfam" id="PF00072">
    <property type="entry name" value="Response_reg"/>
    <property type="match status" value="1"/>
</dbReference>
<evidence type="ECO:0000256" key="7">
    <source>
        <dbReference type="PROSITE-ProRule" id="PRU00169"/>
    </source>
</evidence>
<dbReference type="EC" id="2.7.13.3" evidence="2"/>
<dbReference type="InterPro" id="IPR018062">
    <property type="entry name" value="HTH_AraC-typ_CS"/>
</dbReference>
<dbReference type="PROSITE" id="PS50110">
    <property type="entry name" value="RESPONSE_REGULATORY"/>
    <property type="match status" value="1"/>
</dbReference>
<dbReference type="PROSITE" id="PS51257">
    <property type="entry name" value="PROKAR_LIPOPROTEIN"/>
    <property type="match status" value="1"/>
</dbReference>
<keyword evidence="8" id="KW-0175">Coiled coil</keyword>
<evidence type="ECO:0000256" key="5">
    <source>
        <dbReference type="ARBA" id="ARBA00023125"/>
    </source>
</evidence>
<dbReference type="InterPro" id="IPR004358">
    <property type="entry name" value="Sig_transdc_His_kin-like_C"/>
</dbReference>
<feature type="coiled-coil region" evidence="8">
    <location>
        <begin position="364"/>
        <end position="405"/>
    </location>
</feature>
<evidence type="ECO:0000259" key="10">
    <source>
        <dbReference type="PROSITE" id="PS01124"/>
    </source>
</evidence>
<dbReference type="InterPro" id="IPR028082">
    <property type="entry name" value="Peripla_BP_I"/>
</dbReference>
<keyword evidence="9" id="KW-1133">Transmembrane helix</keyword>
<dbReference type="InterPro" id="IPR025997">
    <property type="entry name" value="SBP_2_dom"/>
</dbReference>
<dbReference type="SMART" id="SM00448">
    <property type="entry name" value="REC"/>
    <property type="match status" value="1"/>
</dbReference>
<dbReference type="InterPro" id="IPR009057">
    <property type="entry name" value="Homeodomain-like_sf"/>
</dbReference>
<evidence type="ECO:0000256" key="1">
    <source>
        <dbReference type="ARBA" id="ARBA00000085"/>
    </source>
</evidence>
<keyword evidence="9" id="KW-0472">Membrane</keyword>
<protein>
    <recommendedName>
        <fullName evidence="2">histidine kinase</fullName>
        <ecNumber evidence="2">2.7.13.3</ecNumber>
    </recommendedName>
</protein>
<dbReference type="PROSITE" id="PS00041">
    <property type="entry name" value="HTH_ARAC_FAMILY_1"/>
    <property type="match status" value="1"/>
</dbReference>
<evidence type="ECO:0000259" key="12">
    <source>
        <dbReference type="PROSITE" id="PS50110"/>
    </source>
</evidence>
<dbReference type="SUPFAM" id="SSF55874">
    <property type="entry name" value="ATPase domain of HSP90 chaperone/DNA topoisomerase II/histidine kinase"/>
    <property type="match status" value="1"/>
</dbReference>
<dbReference type="Pfam" id="PF00512">
    <property type="entry name" value="HisKA"/>
    <property type="match status" value="1"/>
</dbReference>
<dbReference type="Pfam" id="PF12833">
    <property type="entry name" value="HTH_18"/>
    <property type="match status" value="1"/>
</dbReference>
<keyword evidence="3 7" id="KW-0597">Phosphoprotein</keyword>
<dbReference type="SUPFAM" id="SSF47384">
    <property type="entry name" value="Homodimeric domain of signal transducing histidine kinase"/>
    <property type="match status" value="1"/>
</dbReference>
<evidence type="ECO:0000256" key="6">
    <source>
        <dbReference type="ARBA" id="ARBA00023163"/>
    </source>
</evidence>
<proteinExistence type="predicted"/>
<dbReference type="PANTHER" id="PTHR43547">
    <property type="entry name" value="TWO-COMPONENT HISTIDINE KINASE"/>
    <property type="match status" value="1"/>
</dbReference>
<dbReference type="InterPro" id="IPR011006">
    <property type="entry name" value="CheY-like_superfamily"/>
</dbReference>
<dbReference type="SUPFAM" id="SSF52172">
    <property type="entry name" value="CheY-like"/>
    <property type="match status" value="1"/>
</dbReference>
<dbReference type="InterPro" id="IPR005467">
    <property type="entry name" value="His_kinase_dom"/>
</dbReference>
<dbReference type="CDD" id="cd17574">
    <property type="entry name" value="REC_OmpR"/>
    <property type="match status" value="1"/>
</dbReference>
<feature type="modified residue" description="4-aspartylphosphate" evidence="7">
    <location>
        <position position="726"/>
    </location>
</feature>
<dbReference type="SMART" id="SM00387">
    <property type="entry name" value="HATPase_c"/>
    <property type="match status" value="1"/>
</dbReference>
<dbReference type="InterPro" id="IPR003661">
    <property type="entry name" value="HisK_dim/P_dom"/>
</dbReference>
<organism evidence="13 14">
    <name type="scientific">Bacteroides mediterraneensis</name>
    <dbReference type="NCBI Taxonomy" id="1841856"/>
    <lineage>
        <taxon>Bacteria</taxon>
        <taxon>Pseudomonadati</taxon>
        <taxon>Bacteroidota</taxon>
        <taxon>Bacteroidia</taxon>
        <taxon>Bacteroidales</taxon>
        <taxon>Bacteroidaceae</taxon>
        <taxon>Bacteroides</taxon>
    </lineage>
</organism>
<evidence type="ECO:0000313" key="14">
    <source>
        <dbReference type="Proteomes" id="UP000703295"/>
    </source>
</evidence>
<evidence type="ECO:0000256" key="4">
    <source>
        <dbReference type="ARBA" id="ARBA00023015"/>
    </source>
</evidence>
<keyword evidence="14" id="KW-1185">Reference proteome</keyword>
<dbReference type="Gene3D" id="1.10.10.60">
    <property type="entry name" value="Homeodomain-like"/>
    <property type="match status" value="1"/>
</dbReference>
<dbReference type="SMART" id="SM00388">
    <property type="entry name" value="HisKA"/>
    <property type="match status" value="1"/>
</dbReference>
<sequence length="927" mass="105740">MRHRWHKYLLLFFLVCLLMACNRGRSKYIIGVSQCSNDEWRVQMNKEILREALFYPGVKVKIRQAQDDNARQINDIKEFIRQRVNLIIVAPNEAGAIAPVLEEAYEAGIPVVLVDRRIHSDKYTAYVGADNYEVGKKVGEYIVNALHGKGKVVEITGLKASTPAIERHRGMMDALKKTSDIKIVASADAGWFQDKARMVVDTILRNHDQIDLIVAQNDRMAMGAYQEARRQKREKEILFIGIDAVAGKGYGVESVAKGELTVTFIYPTGGDKVMQVAMAILKGQKYERENYLSTAAVDKGNARIMQLQTEHIFALDHKIELLHNRLDDYFLRYSAQKMFLYACVVILVLVGFLMFFLVRAFWVKNRMNTELSTQKKQLEQQRDQLQEQRDQLIELSRQLEDATHAKLAFFTSVSHDFRTPLTLIADPVNQLLEDKQLGDRERKMLEIVQRNVSILLRLITQILDFQKYEHGKLHLRLSEFNILAGVREWTEAFHVLASRKHIHFTVSAEGDAADYVMIADVEKMERIIYNLLSNAFKFTPEKGEIKVELSQIEKKQLRFLRLKVSDTGIGMSEDHARHVFERFYQIDMQHTGSGLGLALVEAFVHLHHGNVIVDSTEGKGTCFLVELPMKQEGEVEEIIEKNESLKNLQEGAVLDAGLETLHQLPKTIETDGTAEKEIVLVIDDNQDVREYTEMLLRDRYTVIEAVNGQDGIRQAMKYVPDVIICDIMMPVMDGIECCRRLKNEIQTSHIPILMLTAYTMDEQRIQGYDSGADAYLTKPFNAKVLLTRIRNLIDNRKRLKSLGDSIATIQKQSLSDMDKGFVEKLKGLIDEKMGDSNLSVEFLGTELGLGRVQLYRKAKALTGYSPNELLRIARLKKAASLLASTEKTVAEITYEVGFSSPSYFTRCYKEYFGESPTDFLKRRNGKG</sequence>
<evidence type="ECO:0000256" key="2">
    <source>
        <dbReference type="ARBA" id="ARBA00012438"/>
    </source>
</evidence>
<dbReference type="InterPro" id="IPR001789">
    <property type="entry name" value="Sig_transdc_resp-reg_receiver"/>
</dbReference>
<dbReference type="Gene3D" id="3.30.565.10">
    <property type="entry name" value="Histidine kinase-like ATPase, C-terminal domain"/>
    <property type="match status" value="1"/>
</dbReference>
<feature type="transmembrane region" description="Helical" evidence="9">
    <location>
        <begin position="338"/>
        <end position="358"/>
    </location>
</feature>
<evidence type="ECO:0000259" key="11">
    <source>
        <dbReference type="PROSITE" id="PS50109"/>
    </source>
</evidence>
<dbReference type="Gene3D" id="1.10.287.130">
    <property type="match status" value="1"/>
</dbReference>
<dbReference type="SMART" id="SM00342">
    <property type="entry name" value="HTH_ARAC"/>
    <property type="match status" value="1"/>
</dbReference>
<dbReference type="EMBL" id="JACJJW010000016">
    <property type="protein sequence ID" value="MBM6758516.1"/>
    <property type="molecule type" value="Genomic_DNA"/>
</dbReference>
<dbReference type="InterPro" id="IPR036890">
    <property type="entry name" value="HATPase_C_sf"/>
</dbReference>
<reference evidence="13 14" key="1">
    <citation type="journal article" date="2021" name="Sci. Rep.">
        <title>The distribution of antibiotic resistance genes in chicken gut microbiota commensals.</title>
        <authorList>
            <person name="Juricova H."/>
            <person name="Matiasovicova J."/>
            <person name="Kubasova T."/>
            <person name="Cejkova D."/>
            <person name="Rychlik I."/>
        </authorList>
    </citation>
    <scope>NUCLEOTIDE SEQUENCE [LARGE SCALE GENOMIC DNA]</scope>
    <source>
        <strain evidence="13 14">An801</strain>
    </source>
</reference>
<dbReference type="RefSeq" id="WP_204475698.1">
    <property type="nucleotide sequence ID" value="NZ_JACJJW010000016.1"/>
</dbReference>
<keyword evidence="9" id="KW-0812">Transmembrane</keyword>
<evidence type="ECO:0000256" key="8">
    <source>
        <dbReference type="SAM" id="Coils"/>
    </source>
</evidence>
<dbReference type="Pfam" id="PF02518">
    <property type="entry name" value="HATPase_c"/>
    <property type="match status" value="1"/>
</dbReference>
<dbReference type="PROSITE" id="PS01124">
    <property type="entry name" value="HTH_ARAC_FAMILY_2"/>
    <property type="match status" value="1"/>
</dbReference>
<dbReference type="InterPro" id="IPR036097">
    <property type="entry name" value="HisK_dim/P_sf"/>
</dbReference>
<feature type="domain" description="Histidine kinase" evidence="11">
    <location>
        <begin position="412"/>
        <end position="631"/>
    </location>
</feature>
<dbReference type="PANTHER" id="PTHR43547:SF2">
    <property type="entry name" value="HYBRID SIGNAL TRANSDUCTION HISTIDINE KINASE C"/>
    <property type="match status" value="1"/>
</dbReference>
<comment type="catalytic activity">
    <reaction evidence="1">
        <text>ATP + protein L-histidine = ADP + protein N-phospho-L-histidine.</text>
        <dbReference type="EC" id="2.7.13.3"/>
    </reaction>
</comment>
<dbReference type="SUPFAM" id="SSF53822">
    <property type="entry name" value="Periplasmic binding protein-like I"/>
    <property type="match status" value="1"/>
</dbReference>
<dbReference type="PROSITE" id="PS50109">
    <property type="entry name" value="HIS_KIN"/>
    <property type="match status" value="1"/>
</dbReference>
<name>A0ABS2EVE1_9BACE</name>
<evidence type="ECO:0000313" key="13">
    <source>
        <dbReference type="EMBL" id="MBM6758516.1"/>
    </source>
</evidence>
<dbReference type="CDD" id="cd00082">
    <property type="entry name" value="HisKA"/>
    <property type="match status" value="1"/>
</dbReference>
<comment type="caution">
    <text evidence="13">The sequence shown here is derived from an EMBL/GenBank/DDBJ whole genome shotgun (WGS) entry which is preliminary data.</text>
</comment>
<dbReference type="Gene3D" id="3.40.50.2300">
    <property type="match status" value="3"/>
</dbReference>
<evidence type="ECO:0000256" key="9">
    <source>
        <dbReference type="SAM" id="Phobius"/>
    </source>
</evidence>